<keyword evidence="3" id="KW-1133">Transmembrane helix</keyword>
<dbReference type="Pfam" id="PF01825">
    <property type="entry name" value="GPS"/>
    <property type="match status" value="1"/>
</dbReference>
<comment type="subcellular location">
    <subcellularLocation>
        <location evidence="1">Membrane</location>
    </subcellularLocation>
</comment>
<evidence type="ECO:0000256" key="5">
    <source>
        <dbReference type="ARBA" id="ARBA00023157"/>
    </source>
</evidence>
<keyword evidence="8" id="KW-1185">Reference proteome</keyword>
<organism evidence="7 8">
    <name type="scientific">Porites lobata</name>
    <dbReference type="NCBI Taxonomy" id="104759"/>
    <lineage>
        <taxon>Eukaryota</taxon>
        <taxon>Metazoa</taxon>
        <taxon>Cnidaria</taxon>
        <taxon>Anthozoa</taxon>
        <taxon>Hexacorallia</taxon>
        <taxon>Scleractinia</taxon>
        <taxon>Fungiina</taxon>
        <taxon>Poritidae</taxon>
        <taxon>Porites</taxon>
    </lineage>
</organism>
<keyword evidence="2" id="KW-0812">Transmembrane</keyword>
<sequence length="86" mass="9681">MGYTKNDSLPVEELKKIGSDDTVPYNFSMYTSKCMFYDEKKNVWSTDGLKVGHKTNLKSTECLTTHLGTFGSGFSFLSAFNYTVAR</sequence>
<accession>A0ABN8N1A3</accession>
<evidence type="ECO:0000259" key="6">
    <source>
        <dbReference type="PROSITE" id="PS50221"/>
    </source>
</evidence>
<evidence type="ECO:0000313" key="8">
    <source>
        <dbReference type="Proteomes" id="UP001159405"/>
    </source>
</evidence>
<dbReference type="PANTHER" id="PTHR10877">
    <property type="entry name" value="POLYCYSTIN FAMILY MEMBER"/>
    <property type="match status" value="1"/>
</dbReference>
<gene>
    <name evidence="7" type="ORF">PLOB_00035418</name>
</gene>
<keyword evidence="5" id="KW-1015">Disulfide bond</keyword>
<evidence type="ECO:0000313" key="7">
    <source>
        <dbReference type="EMBL" id="CAH3036848.1"/>
    </source>
</evidence>
<evidence type="ECO:0000256" key="3">
    <source>
        <dbReference type="ARBA" id="ARBA00022989"/>
    </source>
</evidence>
<dbReference type="PANTHER" id="PTHR10877:SF150">
    <property type="entry name" value="REJ DOMAIN-CONTAINING PROTEIN"/>
    <property type="match status" value="1"/>
</dbReference>
<dbReference type="EMBL" id="CALNXK010000005">
    <property type="protein sequence ID" value="CAH3036848.1"/>
    <property type="molecule type" value="Genomic_DNA"/>
</dbReference>
<evidence type="ECO:0000256" key="1">
    <source>
        <dbReference type="ARBA" id="ARBA00004370"/>
    </source>
</evidence>
<dbReference type="InterPro" id="IPR057244">
    <property type="entry name" value="GAIN_B"/>
</dbReference>
<dbReference type="Proteomes" id="UP001159405">
    <property type="component" value="Unassembled WGS sequence"/>
</dbReference>
<name>A0ABN8N1A3_9CNID</name>
<comment type="caution">
    <text evidence="7">The sequence shown here is derived from an EMBL/GenBank/DDBJ whole genome shotgun (WGS) entry which is preliminary data.</text>
</comment>
<protein>
    <recommendedName>
        <fullName evidence="6">GAIN-B domain-containing protein</fullName>
    </recommendedName>
</protein>
<evidence type="ECO:0000256" key="2">
    <source>
        <dbReference type="ARBA" id="ARBA00022692"/>
    </source>
</evidence>
<dbReference type="Gene3D" id="2.60.220.50">
    <property type="match status" value="1"/>
</dbReference>
<evidence type="ECO:0000256" key="4">
    <source>
        <dbReference type="ARBA" id="ARBA00023136"/>
    </source>
</evidence>
<dbReference type="InterPro" id="IPR000203">
    <property type="entry name" value="GPS"/>
</dbReference>
<feature type="domain" description="GAIN-B" evidence="6">
    <location>
        <begin position="1"/>
        <end position="81"/>
    </location>
</feature>
<proteinExistence type="predicted"/>
<dbReference type="InterPro" id="IPR046338">
    <property type="entry name" value="GAIN_dom_sf"/>
</dbReference>
<dbReference type="PROSITE" id="PS50221">
    <property type="entry name" value="GAIN_B"/>
    <property type="match status" value="1"/>
</dbReference>
<reference evidence="7 8" key="1">
    <citation type="submission" date="2022-05" db="EMBL/GenBank/DDBJ databases">
        <authorList>
            <consortium name="Genoscope - CEA"/>
            <person name="William W."/>
        </authorList>
    </citation>
    <scope>NUCLEOTIDE SEQUENCE [LARGE SCALE GENOMIC DNA]</scope>
</reference>
<dbReference type="SMART" id="SM00303">
    <property type="entry name" value="GPS"/>
    <property type="match status" value="1"/>
</dbReference>
<dbReference type="InterPro" id="IPR051223">
    <property type="entry name" value="Polycystin"/>
</dbReference>
<keyword evidence="4" id="KW-0472">Membrane</keyword>